<dbReference type="GO" id="GO:0003677">
    <property type="term" value="F:DNA binding"/>
    <property type="evidence" value="ECO:0007669"/>
    <property type="project" value="UniProtKB-KW"/>
</dbReference>
<dbReference type="EMBL" id="JAKZGO010000028">
    <property type="protein sequence ID" value="MCH7415706.1"/>
    <property type="molecule type" value="Genomic_DNA"/>
</dbReference>
<reference evidence="1" key="1">
    <citation type="submission" date="2022-03" db="EMBL/GenBank/DDBJ databases">
        <title>De novo assembled genomes of Belliella spp. (Cyclobacteriaceae) strains.</title>
        <authorList>
            <person name="Szabo A."/>
            <person name="Korponai K."/>
            <person name="Felfoldi T."/>
        </authorList>
    </citation>
    <scope>NUCLEOTIDE SEQUENCE</scope>
    <source>
        <strain evidence="1">DSM 111903</strain>
    </source>
</reference>
<keyword evidence="2" id="KW-1185">Reference proteome</keyword>
<accession>A0ABS9VGZ7</accession>
<proteinExistence type="predicted"/>
<keyword evidence="1" id="KW-0238">DNA-binding</keyword>
<evidence type="ECO:0000313" key="2">
    <source>
        <dbReference type="Proteomes" id="UP001165430"/>
    </source>
</evidence>
<name>A0ABS9VGZ7_9BACT</name>
<dbReference type="Proteomes" id="UP001165430">
    <property type="component" value="Unassembled WGS sequence"/>
</dbReference>
<evidence type="ECO:0000313" key="1">
    <source>
        <dbReference type="EMBL" id="MCH7415706.1"/>
    </source>
</evidence>
<sequence length="63" mass="7470">MSAYNHLKDNKNFVVELQNHELNEQLMLINQLDEDEKNVLIKIINSMLTKKRMMDLLDSKPNI</sequence>
<organism evidence="1 2">
    <name type="scientific">Belliella alkalica</name>
    <dbReference type="NCBI Taxonomy" id="1730871"/>
    <lineage>
        <taxon>Bacteria</taxon>
        <taxon>Pseudomonadati</taxon>
        <taxon>Bacteroidota</taxon>
        <taxon>Cytophagia</taxon>
        <taxon>Cytophagales</taxon>
        <taxon>Cyclobacteriaceae</taxon>
        <taxon>Belliella</taxon>
    </lineage>
</organism>
<gene>
    <name evidence="1" type="ORF">MM213_19555</name>
</gene>
<dbReference type="RefSeq" id="WP_241414574.1">
    <property type="nucleotide sequence ID" value="NZ_JAKZGO010000028.1"/>
</dbReference>
<protein>
    <submittedName>
        <fullName evidence="1">DNA-binding protein</fullName>
    </submittedName>
</protein>
<comment type="caution">
    <text evidence="1">The sequence shown here is derived from an EMBL/GenBank/DDBJ whole genome shotgun (WGS) entry which is preliminary data.</text>
</comment>